<keyword evidence="3 7" id="KW-0889">Transcription antitermination</keyword>
<dbReference type="SUPFAM" id="SSF69705">
    <property type="entry name" value="Transcription factor NusA, N-terminal domain"/>
    <property type="match status" value="1"/>
</dbReference>
<dbReference type="Pfam" id="PF08529">
    <property type="entry name" value="NusA_N"/>
    <property type="match status" value="2"/>
</dbReference>
<evidence type="ECO:0000256" key="2">
    <source>
        <dbReference type="ARBA" id="ARBA00022490"/>
    </source>
</evidence>
<gene>
    <name evidence="7 9" type="primary">nusA</name>
    <name evidence="9" type="ORF">A2074_01750</name>
</gene>
<dbReference type="SMART" id="SM00322">
    <property type="entry name" value="KH"/>
    <property type="match status" value="2"/>
</dbReference>
<dbReference type="InterPro" id="IPR058582">
    <property type="entry name" value="KH_NusA_2nd"/>
</dbReference>
<dbReference type="Pfam" id="PF13184">
    <property type="entry name" value="KH_NusA_1st"/>
    <property type="match status" value="1"/>
</dbReference>
<comment type="function">
    <text evidence="7">Participates in both transcription termination and antitermination.</text>
</comment>
<dbReference type="SUPFAM" id="SSF54814">
    <property type="entry name" value="Prokaryotic type KH domain (KH-domain type II)"/>
    <property type="match status" value="2"/>
</dbReference>
<name>A0A1F2UJB5_9ACTN</name>
<dbReference type="EMBL" id="MELI01000076">
    <property type="protein sequence ID" value="OFW33081.1"/>
    <property type="molecule type" value="Genomic_DNA"/>
</dbReference>
<dbReference type="HAMAP" id="MF_00945_B">
    <property type="entry name" value="NusA_B"/>
    <property type="match status" value="1"/>
</dbReference>
<dbReference type="GO" id="GO:0003700">
    <property type="term" value="F:DNA-binding transcription factor activity"/>
    <property type="evidence" value="ECO:0007669"/>
    <property type="project" value="InterPro"/>
</dbReference>
<comment type="similarity">
    <text evidence="7">Belongs to the NusA family.</text>
</comment>
<dbReference type="InterPro" id="IPR030842">
    <property type="entry name" value="TF_NusA_bacterial"/>
</dbReference>
<dbReference type="GO" id="GO:0003723">
    <property type="term" value="F:RNA binding"/>
    <property type="evidence" value="ECO:0007669"/>
    <property type="project" value="UniProtKB-UniRule"/>
</dbReference>
<dbReference type="FunFam" id="3.30.300.20:FF:000005">
    <property type="entry name" value="Transcription termination/antitermination protein NusA"/>
    <property type="match status" value="1"/>
</dbReference>
<dbReference type="GO" id="GO:0005829">
    <property type="term" value="C:cytosol"/>
    <property type="evidence" value="ECO:0007669"/>
    <property type="project" value="TreeGrafter"/>
</dbReference>
<dbReference type="NCBIfam" id="TIGR01953">
    <property type="entry name" value="NusA"/>
    <property type="match status" value="1"/>
</dbReference>
<dbReference type="InterPro" id="IPR036555">
    <property type="entry name" value="NusA_N_sf"/>
</dbReference>
<dbReference type="SUPFAM" id="SSF50249">
    <property type="entry name" value="Nucleic acid-binding proteins"/>
    <property type="match status" value="1"/>
</dbReference>
<evidence type="ECO:0000256" key="6">
    <source>
        <dbReference type="ARBA" id="ARBA00023163"/>
    </source>
</evidence>
<dbReference type="Pfam" id="PF26594">
    <property type="entry name" value="KH_NusA_2nd"/>
    <property type="match status" value="1"/>
</dbReference>
<dbReference type="CDD" id="cd04455">
    <property type="entry name" value="S1_NusA"/>
    <property type="match status" value="1"/>
</dbReference>
<keyword evidence="6 7" id="KW-0804">Transcription</keyword>
<dbReference type="CDD" id="cd02134">
    <property type="entry name" value="KH-II_NusA_rpt1"/>
    <property type="match status" value="1"/>
</dbReference>
<dbReference type="Gene3D" id="2.40.50.140">
    <property type="entry name" value="Nucleic acid-binding proteins"/>
    <property type="match status" value="1"/>
</dbReference>
<dbReference type="Proteomes" id="UP000178086">
    <property type="component" value="Unassembled WGS sequence"/>
</dbReference>
<organism evidence="9 10">
    <name type="scientific">Candidatus Aquicultor primus</name>
    <dbReference type="NCBI Taxonomy" id="1797195"/>
    <lineage>
        <taxon>Bacteria</taxon>
        <taxon>Bacillati</taxon>
        <taxon>Actinomycetota</taxon>
        <taxon>Candidatus Aquicultoria</taxon>
        <taxon>Candidatus Aquicultorales</taxon>
        <taxon>Candidatus Aquicultoraceae</taxon>
        <taxon>Candidatus Aquicultor</taxon>
    </lineage>
</organism>
<protein>
    <recommendedName>
        <fullName evidence="7">Transcription termination/antitermination protein NusA</fullName>
    </recommendedName>
</protein>
<dbReference type="PANTHER" id="PTHR22648:SF0">
    <property type="entry name" value="TRANSCRIPTION TERMINATION_ANTITERMINATION PROTEIN NUSA"/>
    <property type="match status" value="1"/>
</dbReference>
<dbReference type="InterPro" id="IPR025249">
    <property type="entry name" value="TF_NusA_KH_1st"/>
</dbReference>
<dbReference type="InterPro" id="IPR004087">
    <property type="entry name" value="KH_dom"/>
</dbReference>
<dbReference type="InterPro" id="IPR010213">
    <property type="entry name" value="TF_NusA"/>
</dbReference>
<dbReference type="AlphaFoldDB" id="A0A1F2UJB5"/>
<reference evidence="9 10" key="1">
    <citation type="journal article" date="2016" name="Nat. Commun.">
        <title>Thousands of microbial genomes shed light on interconnected biogeochemical processes in an aquifer system.</title>
        <authorList>
            <person name="Anantharaman K."/>
            <person name="Brown C.T."/>
            <person name="Hug L.A."/>
            <person name="Sharon I."/>
            <person name="Castelle C.J."/>
            <person name="Probst A.J."/>
            <person name="Thomas B.C."/>
            <person name="Singh A."/>
            <person name="Wilkins M.J."/>
            <person name="Karaoz U."/>
            <person name="Brodie E.L."/>
            <person name="Williams K.H."/>
            <person name="Hubbard S.S."/>
            <person name="Banfield J.F."/>
        </authorList>
    </citation>
    <scope>NUCLEOTIDE SEQUENCE [LARGE SCALE GENOMIC DNA]</scope>
</reference>
<sequence length="390" mass="43337">MNGELIEALKQLEREKQIAPETVLEALKTSLAAAYNRNYGTQEIRVDIHPETGQISVFSQEWVEKEGAEPELVEEEITPDNFGRIAAQTAKQVILQRIREAERENMYQEYIDREGDIVTGIVEQSDQRYTLVNLGRVEALLPPTEQVPTERYDHGTRIKTYIVEVRRTTKEPQIIVSRTHPSLLRRLFELEVPEIYEGYVDIKSVAREPGYRSKIAVASRDASIDPVGACVGPKGSRVRMVVSELRGEKIDVVEWHEDPAQFVANALSPARVKSVNVNEADHTAEVIVPDNQLSLAIGKEGQNARLAAKLTGWRIDIKSESQATDSGEAEEILAYSDSEEPVETPSGAEMAADADELCQAIKSSGERCTNKARPGSAYCGVHKKLEEAEG</sequence>
<comment type="subunit">
    <text evidence="7">Monomer. Binds directly to the core enzyme of the DNA-dependent RNA polymerase and to nascent RNA.</text>
</comment>
<comment type="subcellular location">
    <subcellularLocation>
        <location evidence="7">Cytoplasm</location>
    </subcellularLocation>
</comment>
<evidence type="ECO:0000256" key="5">
    <source>
        <dbReference type="ARBA" id="ARBA00023015"/>
    </source>
</evidence>
<feature type="domain" description="S1 motif" evidence="8">
    <location>
        <begin position="115"/>
        <end position="179"/>
    </location>
</feature>
<dbReference type="GO" id="GO:0031564">
    <property type="term" value="P:transcription antitermination"/>
    <property type="evidence" value="ECO:0007669"/>
    <property type="project" value="UniProtKB-UniRule"/>
</dbReference>
<dbReference type="InterPro" id="IPR003029">
    <property type="entry name" value="S1_domain"/>
</dbReference>
<keyword evidence="1 7" id="KW-0806">Transcription termination</keyword>
<dbReference type="Gene3D" id="3.30.300.20">
    <property type="match status" value="2"/>
</dbReference>
<evidence type="ECO:0000256" key="7">
    <source>
        <dbReference type="HAMAP-Rule" id="MF_00945"/>
    </source>
</evidence>
<evidence type="ECO:0000256" key="4">
    <source>
        <dbReference type="ARBA" id="ARBA00022884"/>
    </source>
</evidence>
<evidence type="ECO:0000259" key="8">
    <source>
        <dbReference type="PROSITE" id="PS50126"/>
    </source>
</evidence>
<dbReference type="InterPro" id="IPR012340">
    <property type="entry name" value="NA-bd_OB-fold"/>
</dbReference>
<evidence type="ECO:0000313" key="10">
    <source>
        <dbReference type="Proteomes" id="UP000178086"/>
    </source>
</evidence>
<proteinExistence type="inferred from homology"/>
<comment type="caution">
    <text evidence="9">The sequence shown here is derived from an EMBL/GenBank/DDBJ whole genome shotgun (WGS) entry which is preliminary data.</text>
</comment>
<keyword evidence="4 7" id="KW-0694">RNA-binding</keyword>
<dbReference type="FunFam" id="2.40.50.140:FF:000058">
    <property type="entry name" value="Transcription termination/antitermination protein NusA"/>
    <property type="match status" value="1"/>
</dbReference>
<keyword evidence="5 7" id="KW-0805">Transcription regulation</keyword>
<keyword evidence="2 7" id="KW-0963">Cytoplasm</keyword>
<dbReference type="PANTHER" id="PTHR22648">
    <property type="entry name" value="TRANSCRIPTION TERMINATION FACTOR NUSA"/>
    <property type="match status" value="1"/>
</dbReference>
<accession>A0A1F2UJB5</accession>
<dbReference type="Gene3D" id="3.30.1480.10">
    <property type="entry name" value="NusA, N-terminal domain"/>
    <property type="match status" value="1"/>
</dbReference>
<dbReference type="PROSITE" id="PS50084">
    <property type="entry name" value="KH_TYPE_1"/>
    <property type="match status" value="1"/>
</dbReference>
<dbReference type="PROSITE" id="PS50126">
    <property type="entry name" value="S1"/>
    <property type="match status" value="1"/>
</dbReference>
<dbReference type="SMART" id="SM00316">
    <property type="entry name" value="S1"/>
    <property type="match status" value="1"/>
</dbReference>
<evidence type="ECO:0000256" key="1">
    <source>
        <dbReference type="ARBA" id="ARBA00022472"/>
    </source>
</evidence>
<dbReference type="GO" id="GO:0006353">
    <property type="term" value="P:DNA-templated transcription termination"/>
    <property type="evidence" value="ECO:0007669"/>
    <property type="project" value="UniProtKB-UniRule"/>
</dbReference>
<dbReference type="InterPro" id="IPR009019">
    <property type="entry name" value="KH_sf_prok-type"/>
</dbReference>
<dbReference type="InterPro" id="IPR013735">
    <property type="entry name" value="TF_NusA_N"/>
</dbReference>
<dbReference type="InterPro" id="IPR015946">
    <property type="entry name" value="KH_dom-like_a/b"/>
</dbReference>
<evidence type="ECO:0000256" key="3">
    <source>
        <dbReference type="ARBA" id="ARBA00022814"/>
    </source>
</evidence>
<dbReference type="FunFam" id="3.30.300.20:FF:000002">
    <property type="entry name" value="Transcription termination/antitermination protein NusA"/>
    <property type="match status" value="1"/>
</dbReference>
<evidence type="ECO:0000313" key="9">
    <source>
        <dbReference type="EMBL" id="OFW33081.1"/>
    </source>
</evidence>
<dbReference type="CDD" id="cd22529">
    <property type="entry name" value="KH-II_NusA_rpt2"/>
    <property type="match status" value="1"/>
</dbReference>